<dbReference type="GO" id="GO:0008874">
    <property type="term" value="F:gluconate 5-dehydrogenase activity"/>
    <property type="evidence" value="ECO:0007669"/>
    <property type="project" value="UniProtKB-EC"/>
</dbReference>
<organism evidence="3 4">
    <name type="scientific">Fusobacterium nucleatum subsp. nucleatum (strain ATCC 23726 / VPI 4351)</name>
    <dbReference type="NCBI Taxonomy" id="525283"/>
    <lineage>
        <taxon>Bacteria</taxon>
        <taxon>Fusobacteriati</taxon>
        <taxon>Fusobacteriota</taxon>
        <taxon>Fusobacteriia</taxon>
        <taxon>Fusobacteriales</taxon>
        <taxon>Fusobacteriaceae</taxon>
        <taxon>Fusobacterium</taxon>
    </lineage>
</organism>
<dbReference type="InterPro" id="IPR002347">
    <property type="entry name" value="SDR_fam"/>
</dbReference>
<gene>
    <name evidence="3" type="ORF">HMPREF0397_1946</name>
</gene>
<evidence type="ECO:0000256" key="2">
    <source>
        <dbReference type="ARBA" id="ARBA00023002"/>
    </source>
</evidence>
<name>D5RFG1_FUSN2</name>
<reference evidence="3 4" key="1">
    <citation type="submission" date="2010-04" db="EMBL/GenBank/DDBJ databases">
        <authorList>
            <person name="Qin X."/>
            <person name="Bachman B."/>
            <person name="Battles P."/>
            <person name="Bell A."/>
            <person name="Bess C."/>
            <person name="Bickham C."/>
            <person name="Chaboub L."/>
            <person name="Chen D."/>
            <person name="Coyle M."/>
            <person name="Deiros D.R."/>
            <person name="Dinh H."/>
            <person name="Forbes L."/>
            <person name="Fowler G."/>
            <person name="Francisco L."/>
            <person name="Fu Q."/>
            <person name="Gubbala S."/>
            <person name="Hale W."/>
            <person name="Han Y."/>
            <person name="Hemphill L."/>
            <person name="Highlander S.K."/>
            <person name="Hirani K."/>
            <person name="Hogues M."/>
            <person name="Jackson L."/>
            <person name="Jakkamsetti A."/>
            <person name="Javaid M."/>
            <person name="Jiang H."/>
            <person name="Korchina V."/>
            <person name="Kovar C."/>
            <person name="Lara F."/>
            <person name="Lee S."/>
            <person name="Mata R."/>
            <person name="Mathew T."/>
            <person name="Moen C."/>
            <person name="Morales K."/>
            <person name="Munidasa M."/>
            <person name="Nazareth L."/>
            <person name="Ngo R."/>
            <person name="Nguyen L."/>
            <person name="Okwuonu G."/>
            <person name="Ongeri F."/>
            <person name="Patil S."/>
            <person name="Petrosino J."/>
            <person name="Pham C."/>
            <person name="Pham P."/>
            <person name="Pu L.-L."/>
            <person name="Puazo M."/>
            <person name="Raj R."/>
            <person name="Reid J."/>
            <person name="Rouhana J."/>
            <person name="Saada N."/>
            <person name="Shang Y."/>
            <person name="Simmons D."/>
            <person name="Thornton R."/>
            <person name="Warren J."/>
            <person name="Weissenberger G."/>
            <person name="Zhang J."/>
            <person name="Zhang L."/>
            <person name="Zhou C."/>
            <person name="Zhu D."/>
            <person name="Muzny D."/>
            <person name="Worley K."/>
            <person name="Gibbs R."/>
        </authorList>
    </citation>
    <scope>NUCLEOTIDE SEQUENCE [LARGE SCALE GENOMIC DNA]</scope>
    <source>
        <strain evidence="4">ATCC 23726 / VPI 4351</strain>
    </source>
</reference>
<evidence type="ECO:0000313" key="4">
    <source>
        <dbReference type="Proteomes" id="UP000003643"/>
    </source>
</evidence>
<dbReference type="Proteomes" id="UP000003643">
    <property type="component" value="Unassembled WGS sequence"/>
</dbReference>
<proteinExistence type="inferred from homology"/>
<dbReference type="Pfam" id="PF13561">
    <property type="entry name" value="adh_short_C2"/>
    <property type="match status" value="1"/>
</dbReference>
<dbReference type="InterPro" id="IPR036291">
    <property type="entry name" value="NAD(P)-bd_dom_sf"/>
</dbReference>
<dbReference type="Gene3D" id="3.40.50.720">
    <property type="entry name" value="NAD(P)-binding Rossmann-like Domain"/>
    <property type="match status" value="1"/>
</dbReference>
<comment type="similarity">
    <text evidence="1">Belongs to the short-chain dehydrogenases/reductases (SDR) family.</text>
</comment>
<dbReference type="EMBL" id="ADVK01000055">
    <property type="protein sequence ID" value="EFG94425.1"/>
    <property type="molecule type" value="Genomic_DNA"/>
</dbReference>
<dbReference type="PRINTS" id="PR00080">
    <property type="entry name" value="SDRFAMILY"/>
</dbReference>
<keyword evidence="2 3" id="KW-0560">Oxidoreductase</keyword>
<comment type="caution">
    <text evidence="3">The sequence shown here is derived from an EMBL/GenBank/DDBJ whole genome shotgun (WGS) entry which is preliminary data.</text>
</comment>
<accession>D5RFG1</accession>
<dbReference type="AlphaFoldDB" id="D5RFG1"/>
<dbReference type="SUPFAM" id="SSF51735">
    <property type="entry name" value="NAD(P)-binding Rossmann-fold domains"/>
    <property type="match status" value="1"/>
</dbReference>
<sequence>MGGKVMRNLFNLKGKVILITGGSGYLGKAMSHALAEYGATLVLASRNSKKNKELCTELTNLYNNNNASLELDLESKEDVISKIKKIIAEYGKIDVLINNSYYGASGKFHKMSYENWNKGIQGSIDTVFLCTKAVIDEMRNNKKGKIINISSMYGINAPNVQELYDGDLCEKYYNPINYGVGKAGIIQFTKYIAAVYGKEGIICNSISPGPFPNEEVQKNKTFLERLINKVPLKRVGQPEDLKGAIVFLCSDSSNYINGHNLVIDGGWTIW</sequence>
<dbReference type="EC" id="1.1.1.69" evidence="3"/>
<dbReference type="PRINTS" id="PR00081">
    <property type="entry name" value="GDHRDH"/>
</dbReference>
<protein>
    <submittedName>
        <fullName evidence="3">Oxidoreductase, short chain dehydrogenase/reductase family protein</fullName>
        <ecNumber evidence="3">1.1.1.69</ecNumber>
    </submittedName>
</protein>
<dbReference type="FunFam" id="3.40.50.720:FF:000173">
    <property type="entry name" value="3-oxoacyl-[acyl-carrier protein] reductase"/>
    <property type="match status" value="1"/>
</dbReference>
<dbReference type="GO" id="GO:0030497">
    <property type="term" value="P:fatty acid elongation"/>
    <property type="evidence" value="ECO:0007669"/>
    <property type="project" value="TreeGrafter"/>
</dbReference>
<evidence type="ECO:0000256" key="1">
    <source>
        <dbReference type="ARBA" id="ARBA00006484"/>
    </source>
</evidence>
<evidence type="ECO:0000313" key="3">
    <source>
        <dbReference type="EMBL" id="EFG94425.1"/>
    </source>
</evidence>
<dbReference type="PANTHER" id="PTHR42760:SF40">
    <property type="entry name" value="3-OXOACYL-[ACYL-CARRIER-PROTEIN] REDUCTASE, CHLOROPLASTIC"/>
    <property type="match status" value="1"/>
</dbReference>
<dbReference type="PANTHER" id="PTHR42760">
    <property type="entry name" value="SHORT-CHAIN DEHYDROGENASES/REDUCTASES FAMILY MEMBER"/>
    <property type="match status" value="1"/>
</dbReference>